<evidence type="ECO:0000259" key="10">
    <source>
        <dbReference type="PROSITE" id="PS50850"/>
    </source>
</evidence>
<dbReference type="InterPro" id="IPR003663">
    <property type="entry name" value="Sugar/inositol_transpt"/>
</dbReference>
<evidence type="ECO:0000256" key="5">
    <source>
        <dbReference type="ARBA" id="ARBA00022989"/>
    </source>
</evidence>
<feature type="transmembrane region" description="Helical" evidence="8">
    <location>
        <begin position="300"/>
        <end position="321"/>
    </location>
</feature>
<sequence>MKGRRLDWAITAASCQAFLLLGYDQGVMSGIIGANNQFGHDFNSPDSSLQGTIVSLYDIGCALGSLLCVAFGERFGRKRVIFAGGSTMIIGTIILASSQSLAQLLVGRIVTGIGNGFNSSTVPIYQSEMARGTNRGMLLSMQAVVTIVGVCIAYWLDYGMSFVNGPSQWRFPMAFQGVFATLLVLQILPLPETPRYLMENNKNLEAAEVLARLQGGDATVDHPDVIFQCQQIEASIEIESLGGPFRYSELLQGGKLQNLRRIILCCAVNLMQQFTGANMINYYAPVIYQNAMHLSRNTSLILGGCTSLTYLAASFIPLWTVDRYGRRFLLMVSAAGLCLCFSLCSILLSVGTKPAAIGATAMVFVFQIFLGIGWLPIPWFYPAEISTTRIRSRGQALGSFINWMCVFTVVQITPIAIGNISWRTFIIFAVLNACWVPIVYCFFPETNQLELEDVDHLFEKGGITGGVFKSRGKTVERNYHTTHPNLHGIEKDIVREEQLE</sequence>
<organism evidence="11 12">
    <name type="scientific">Amorphotheca resinae ATCC 22711</name>
    <dbReference type="NCBI Taxonomy" id="857342"/>
    <lineage>
        <taxon>Eukaryota</taxon>
        <taxon>Fungi</taxon>
        <taxon>Dikarya</taxon>
        <taxon>Ascomycota</taxon>
        <taxon>Pezizomycotina</taxon>
        <taxon>Leotiomycetes</taxon>
        <taxon>Helotiales</taxon>
        <taxon>Amorphothecaceae</taxon>
        <taxon>Amorphotheca</taxon>
    </lineage>
</organism>
<keyword evidence="3 7" id="KW-0813">Transport</keyword>
<feature type="transmembrane region" description="Helical" evidence="8">
    <location>
        <begin position="423"/>
        <end position="443"/>
    </location>
</feature>
<dbReference type="InterPro" id="IPR005828">
    <property type="entry name" value="MFS_sugar_transport-like"/>
</dbReference>
<dbReference type="OrthoDB" id="6133115at2759"/>
<keyword evidence="5 8" id="KW-1133">Transmembrane helix</keyword>
<keyword evidence="4 8" id="KW-0812">Transmembrane</keyword>
<dbReference type="Pfam" id="PF00083">
    <property type="entry name" value="Sugar_tr"/>
    <property type="match status" value="1"/>
</dbReference>
<evidence type="ECO:0000256" key="1">
    <source>
        <dbReference type="ARBA" id="ARBA00004141"/>
    </source>
</evidence>
<dbReference type="PANTHER" id="PTHR48022">
    <property type="entry name" value="PLASTIDIC GLUCOSE TRANSPORTER 4"/>
    <property type="match status" value="1"/>
</dbReference>
<dbReference type="SUPFAM" id="SSF103473">
    <property type="entry name" value="MFS general substrate transporter"/>
    <property type="match status" value="1"/>
</dbReference>
<evidence type="ECO:0000256" key="3">
    <source>
        <dbReference type="ARBA" id="ARBA00022448"/>
    </source>
</evidence>
<feature type="transmembrane region" description="Helical" evidence="8">
    <location>
        <begin position="53"/>
        <end position="72"/>
    </location>
</feature>
<feature type="transmembrane region" description="Helical" evidence="8">
    <location>
        <begin position="328"/>
        <end position="350"/>
    </location>
</feature>
<feature type="transmembrane region" description="Helical" evidence="8">
    <location>
        <begin position="168"/>
        <end position="188"/>
    </location>
</feature>
<evidence type="ECO:0000313" key="11">
    <source>
        <dbReference type="EMBL" id="PSS28283.1"/>
    </source>
</evidence>
<dbReference type="RefSeq" id="XP_024725808.1">
    <property type="nucleotide sequence ID" value="XM_024867914.1"/>
</dbReference>
<dbReference type="STRING" id="857342.A0A2T3BG29"/>
<dbReference type="Gene3D" id="1.20.1250.20">
    <property type="entry name" value="MFS general substrate transporter like domains"/>
    <property type="match status" value="1"/>
</dbReference>
<dbReference type="AlphaFoldDB" id="A0A2T3BG29"/>
<evidence type="ECO:0000313" key="12">
    <source>
        <dbReference type="Proteomes" id="UP000241818"/>
    </source>
</evidence>
<evidence type="ECO:0000256" key="8">
    <source>
        <dbReference type="SAM" id="Phobius"/>
    </source>
</evidence>
<dbReference type="FunFam" id="1.20.1250.20:FF:000090">
    <property type="entry name" value="MFS sugar transporter, putative"/>
    <property type="match status" value="1"/>
</dbReference>
<keyword evidence="6 8" id="KW-0472">Membrane</keyword>
<proteinExistence type="inferred from homology"/>
<name>A0A2T3BG29_AMORE</name>
<dbReference type="Proteomes" id="UP000241818">
    <property type="component" value="Unassembled WGS sequence"/>
</dbReference>
<feature type="transmembrane region" description="Helical" evidence="8">
    <location>
        <begin position="262"/>
        <end position="280"/>
    </location>
</feature>
<dbReference type="PROSITE" id="PS50850">
    <property type="entry name" value="MFS"/>
    <property type="match status" value="1"/>
</dbReference>
<evidence type="ECO:0000256" key="6">
    <source>
        <dbReference type="ARBA" id="ARBA00023136"/>
    </source>
</evidence>
<dbReference type="PANTHER" id="PTHR48022:SF28">
    <property type="entry name" value="MAJOR FACILITATOR SUPERFAMILY (MFS) PROFILE DOMAIN-CONTAINING PROTEIN-RELATED"/>
    <property type="match status" value="1"/>
</dbReference>
<dbReference type="InterPro" id="IPR050360">
    <property type="entry name" value="MFS_Sugar_Transporters"/>
</dbReference>
<feature type="transmembrane region" description="Helical" evidence="8">
    <location>
        <begin position="356"/>
        <end position="375"/>
    </location>
</feature>
<dbReference type="EMBL" id="KZ679006">
    <property type="protein sequence ID" value="PSS28283.1"/>
    <property type="molecule type" value="Genomic_DNA"/>
</dbReference>
<keyword evidence="9" id="KW-0732">Signal</keyword>
<dbReference type="InterPro" id="IPR036259">
    <property type="entry name" value="MFS_trans_sf"/>
</dbReference>
<dbReference type="GO" id="GO:0016020">
    <property type="term" value="C:membrane"/>
    <property type="evidence" value="ECO:0007669"/>
    <property type="project" value="UniProtKB-SubCell"/>
</dbReference>
<keyword evidence="12" id="KW-1185">Reference proteome</keyword>
<dbReference type="GO" id="GO:0005351">
    <property type="term" value="F:carbohydrate:proton symporter activity"/>
    <property type="evidence" value="ECO:0007669"/>
    <property type="project" value="TreeGrafter"/>
</dbReference>
<dbReference type="GeneID" id="36575995"/>
<feature type="chain" id="PRO_5015541964" description="Major facilitator superfamily (MFS) profile domain-containing protein" evidence="9">
    <location>
        <begin position="30"/>
        <end position="500"/>
    </location>
</feature>
<feature type="domain" description="Major facilitator superfamily (MFS) profile" evidence="10">
    <location>
        <begin position="10"/>
        <end position="447"/>
    </location>
</feature>
<feature type="signal peptide" evidence="9">
    <location>
        <begin position="1"/>
        <end position="29"/>
    </location>
</feature>
<gene>
    <name evidence="11" type="ORF">M430DRAFT_47303</name>
</gene>
<evidence type="ECO:0000256" key="2">
    <source>
        <dbReference type="ARBA" id="ARBA00010992"/>
    </source>
</evidence>
<evidence type="ECO:0000256" key="9">
    <source>
        <dbReference type="SAM" id="SignalP"/>
    </source>
</evidence>
<dbReference type="NCBIfam" id="TIGR00879">
    <property type="entry name" value="SP"/>
    <property type="match status" value="1"/>
</dbReference>
<dbReference type="InterPro" id="IPR005829">
    <property type="entry name" value="Sugar_transporter_CS"/>
</dbReference>
<evidence type="ECO:0000256" key="4">
    <source>
        <dbReference type="ARBA" id="ARBA00022692"/>
    </source>
</evidence>
<protein>
    <recommendedName>
        <fullName evidence="10">Major facilitator superfamily (MFS) profile domain-containing protein</fullName>
    </recommendedName>
</protein>
<dbReference type="PRINTS" id="PR00171">
    <property type="entry name" value="SUGRTRNSPORT"/>
</dbReference>
<accession>A0A2T3BG29</accession>
<reference evidence="11 12" key="1">
    <citation type="journal article" date="2018" name="New Phytol.">
        <title>Comparative genomics and transcriptomics depict ericoid mycorrhizal fungi as versatile saprotrophs and plant mutualists.</title>
        <authorList>
            <person name="Martino E."/>
            <person name="Morin E."/>
            <person name="Grelet G.A."/>
            <person name="Kuo A."/>
            <person name="Kohler A."/>
            <person name="Daghino S."/>
            <person name="Barry K.W."/>
            <person name="Cichocki N."/>
            <person name="Clum A."/>
            <person name="Dockter R.B."/>
            <person name="Hainaut M."/>
            <person name="Kuo R.C."/>
            <person name="LaButti K."/>
            <person name="Lindahl B.D."/>
            <person name="Lindquist E.A."/>
            <person name="Lipzen A."/>
            <person name="Khouja H.R."/>
            <person name="Magnuson J."/>
            <person name="Murat C."/>
            <person name="Ohm R.A."/>
            <person name="Singer S.W."/>
            <person name="Spatafora J.W."/>
            <person name="Wang M."/>
            <person name="Veneault-Fourrey C."/>
            <person name="Henrissat B."/>
            <person name="Grigoriev I.V."/>
            <person name="Martin F.M."/>
            <person name="Perotto S."/>
        </authorList>
    </citation>
    <scope>NUCLEOTIDE SEQUENCE [LARGE SCALE GENOMIC DNA]</scope>
    <source>
        <strain evidence="11 12">ATCC 22711</strain>
    </source>
</reference>
<feature type="transmembrane region" description="Helical" evidence="8">
    <location>
        <begin position="137"/>
        <end position="156"/>
    </location>
</feature>
<evidence type="ECO:0000256" key="7">
    <source>
        <dbReference type="RuleBase" id="RU003346"/>
    </source>
</evidence>
<dbReference type="PROSITE" id="PS00217">
    <property type="entry name" value="SUGAR_TRANSPORT_2"/>
    <property type="match status" value="1"/>
</dbReference>
<comment type="subcellular location">
    <subcellularLocation>
        <location evidence="1">Membrane</location>
        <topology evidence="1">Multi-pass membrane protein</topology>
    </subcellularLocation>
</comment>
<dbReference type="InParanoid" id="A0A2T3BG29"/>
<feature type="transmembrane region" description="Helical" evidence="8">
    <location>
        <begin position="396"/>
        <end position="417"/>
    </location>
</feature>
<dbReference type="InterPro" id="IPR020846">
    <property type="entry name" value="MFS_dom"/>
</dbReference>
<comment type="similarity">
    <text evidence="2 7">Belongs to the major facilitator superfamily. Sugar transporter (TC 2.A.1.1) family.</text>
</comment>